<proteinExistence type="inferred from homology"/>
<feature type="transmembrane region" description="Helical" evidence="7">
    <location>
        <begin position="66"/>
        <end position="89"/>
    </location>
</feature>
<evidence type="ECO:0000259" key="8">
    <source>
        <dbReference type="Pfam" id="PF09335"/>
    </source>
</evidence>
<evidence type="ECO:0000313" key="10">
    <source>
        <dbReference type="Proteomes" id="UP000823862"/>
    </source>
</evidence>
<keyword evidence="4 7" id="KW-0812">Transmembrane</keyword>
<comment type="subcellular location">
    <subcellularLocation>
        <location evidence="1 7">Cell membrane</location>
        <topology evidence="1 7">Multi-pass membrane protein</topology>
    </subcellularLocation>
</comment>
<evidence type="ECO:0000313" key="9">
    <source>
        <dbReference type="EMBL" id="HJA85789.1"/>
    </source>
</evidence>
<keyword evidence="6 7" id="KW-0472">Membrane</keyword>
<protein>
    <submittedName>
        <fullName evidence="9">DedA family protein</fullName>
    </submittedName>
</protein>
<evidence type="ECO:0000256" key="6">
    <source>
        <dbReference type="ARBA" id="ARBA00023136"/>
    </source>
</evidence>
<feature type="transmembrane region" description="Helical" evidence="7">
    <location>
        <begin position="150"/>
        <end position="175"/>
    </location>
</feature>
<comment type="caution">
    <text evidence="9">The sequence shown here is derived from an EMBL/GenBank/DDBJ whole genome shotgun (WGS) entry which is preliminary data.</text>
</comment>
<name>A0A9D2KW28_9BACE</name>
<feature type="domain" description="VTT" evidence="8">
    <location>
        <begin position="46"/>
        <end position="173"/>
    </location>
</feature>
<comment type="similarity">
    <text evidence="2 7">Belongs to the DedA family.</text>
</comment>
<dbReference type="PANTHER" id="PTHR30353">
    <property type="entry name" value="INNER MEMBRANE PROTEIN DEDA-RELATED"/>
    <property type="match status" value="1"/>
</dbReference>
<sequence>MDFIIDFILHIDVHMIAIVQEYHLWTYAILFAVIFCETGLVVTPFLPGDSLLFVAGAIAAQPNMPLEVNILALIVFVAAVLGDSSNYAIGHFFGQRLFSNPHSKIFKQSYLDKTHSFYKKYGGKTIIIARFVPIVRTFAPFVAGMGKMHYYYFMFYNVTGGALWVALFCYAGYFFGDLPFVQQNLKLLVVAIIVISILPAIVEVLRERRKLKKERSQNAES</sequence>
<evidence type="ECO:0000256" key="7">
    <source>
        <dbReference type="RuleBase" id="RU367016"/>
    </source>
</evidence>
<keyword evidence="3 7" id="KW-1003">Cell membrane</keyword>
<dbReference type="AlphaFoldDB" id="A0A9D2KW28"/>
<dbReference type="EMBL" id="DWZI01000035">
    <property type="protein sequence ID" value="HJA85789.1"/>
    <property type="molecule type" value="Genomic_DNA"/>
</dbReference>
<evidence type="ECO:0000256" key="2">
    <source>
        <dbReference type="ARBA" id="ARBA00010792"/>
    </source>
</evidence>
<reference evidence="9" key="1">
    <citation type="journal article" date="2021" name="PeerJ">
        <title>Extensive microbial diversity within the chicken gut microbiome revealed by metagenomics and culture.</title>
        <authorList>
            <person name="Gilroy R."/>
            <person name="Ravi A."/>
            <person name="Getino M."/>
            <person name="Pursley I."/>
            <person name="Horton D.L."/>
            <person name="Alikhan N.F."/>
            <person name="Baker D."/>
            <person name="Gharbi K."/>
            <person name="Hall N."/>
            <person name="Watson M."/>
            <person name="Adriaenssens E.M."/>
            <person name="Foster-Nyarko E."/>
            <person name="Jarju S."/>
            <person name="Secka A."/>
            <person name="Antonio M."/>
            <person name="Oren A."/>
            <person name="Chaudhuri R.R."/>
            <person name="La Ragione R."/>
            <person name="Hildebrand F."/>
            <person name="Pallen M.J."/>
        </authorList>
    </citation>
    <scope>NUCLEOTIDE SEQUENCE</scope>
    <source>
        <strain evidence="9">ChiHjej12B11-9795</strain>
    </source>
</reference>
<dbReference type="GO" id="GO:0005886">
    <property type="term" value="C:plasma membrane"/>
    <property type="evidence" value="ECO:0007669"/>
    <property type="project" value="UniProtKB-SubCell"/>
</dbReference>
<keyword evidence="5 7" id="KW-1133">Transmembrane helix</keyword>
<feature type="transmembrane region" description="Helical" evidence="7">
    <location>
        <begin position="187"/>
        <end position="205"/>
    </location>
</feature>
<reference evidence="9" key="2">
    <citation type="submission" date="2021-04" db="EMBL/GenBank/DDBJ databases">
        <authorList>
            <person name="Gilroy R."/>
        </authorList>
    </citation>
    <scope>NUCLEOTIDE SEQUENCE</scope>
    <source>
        <strain evidence="9">ChiHjej12B11-9795</strain>
    </source>
</reference>
<gene>
    <name evidence="9" type="ORF">H9950_06295</name>
</gene>
<dbReference type="InterPro" id="IPR058127">
    <property type="entry name" value="DedA"/>
</dbReference>
<evidence type="ECO:0000256" key="4">
    <source>
        <dbReference type="ARBA" id="ARBA00022692"/>
    </source>
</evidence>
<dbReference type="Pfam" id="PF09335">
    <property type="entry name" value="VTT_dom"/>
    <property type="match status" value="1"/>
</dbReference>
<accession>A0A9D2KW28</accession>
<evidence type="ECO:0000256" key="1">
    <source>
        <dbReference type="ARBA" id="ARBA00004651"/>
    </source>
</evidence>
<dbReference type="Proteomes" id="UP000823862">
    <property type="component" value="Unassembled WGS sequence"/>
</dbReference>
<dbReference type="InterPro" id="IPR032818">
    <property type="entry name" value="DedA-like"/>
</dbReference>
<dbReference type="NCBIfam" id="NF008102">
    <property type="entry name" value="PRK10847.1"/>
    <property type="match status" value="1"/>
</dbReference>
<dbReference type="InterPro" id="IPR032816">
    <property type="entry name" value="VTT_dom"/>
</dbReference>
<evidence type="ECO:0000256" key="3">
    <source>
        <dbReference type="ARBA" id="ARBA00022475"/>
    </source>
</evidence>
<organism evidence="9 10">
    <name type="scientific">Candidatus Bacteroides avicola</name>
    <dbReference type="NCBI Taxonomy" id="2838468"/>
    <lineage>
        <taxon>Bacteria</taxon>
        <taxon>Pseudomonadati</taxon>
        <taxon>Bacteroidota</taxon>
        <taxon>Bacteroidia</taxon>
        <taxon>Bacteroidales</taxon>
        <taxon>Bacteroidaceae</taxon>
        <taxon>Bacteroides</taxon>
    </lineage>
</organism>
<feature type="transmembrane region" description="Helical" evidence="7">
    <location>
        <begin position="24"/>
        <end position="46"/>
    </location>
</feature>
<dbReference type="PANTHER" id="PTHR30353:SF0">
    <property type="entry name" value="TRANSMEMBRANE PROTEIN"/>
    <property type="match status" value="1"/>
</dbReference>
<evidence type="ECO:0000256" key="5">
    <source>
        <dbReference type="ARBA" id="ARBA00022989"/>
    </source>
</evidence>